<dbReference type="RefSeq" id="WP_086172630.1">
    <property type="nucleotide sequence ID" value="NZ_MRYD01000265.1"/>
</dbReference>
<evidence type="ECO:0000256" key="1">
    <source>
        <dbReference type="SAM" id="MobiDB-lite"/>
    </source>
</evidence>
<evidence type="ECO:0000313" key="3">
    <source>
        <dbReference type="EMBL" id="OSZ56692.1"/>
    </source>
</evidence>
<proteinExistence type="predicted"/>
<dbReference type="CDD" id="cd00093">
    <property type="entry name" value="HTH_XRE"/>
    <property type="match status" value="1"/>
</dbReference>
<gene>
    <name evidence="3" type="ORF">OQI_31535</name>
</gene>
<dbReference type="Gene3D" id="3.30.450.180">
    <property type="match status" value="1"/>
</dbReference>
<dbReference type="Pfam" id="PF13560">
    <property type="entry name" value="HTH_31"/>
    <property type="match status" value="1"/>
</dbReference>
<dbReference type="Pfam" id="PF17765">
    <property type="entry name" value="MLTR_LBD"/>
    <property type="match status" value="1"/>
</dbReference>
<dbReference type="PANTHER" id="PTHR35010">
    <property type="entry name" value="BLL4672 PROTEIN-RELATED"/>
    <property type="match status" value="1"/>
</dbReference>
<accession>A0ABX3YAF9</accession>
<dbReference type="Proteomes" id="UP000194266">
    <property type="component" value="Unassembled WGS sequence"/>
</dbReference>
<organism evidence="3 4">
    <name type="scientific">Streptomyces pharetrae CZA14</name>
    <dbReference type="NCBI Taxonomy" id="1144883"/>
    <lineage>
        <taxon>Bacteria</taxon>
        <taxon>Bacillati</taxon>
        <taxon>Actinomycetota</taxon>
        <taxon>Actinomycetes</taxon>
        <taxon>Kitasatosporales</taxon>
        <taxon>Streptomycetaceae</taxon>
        <taxon>Streptomyces</taxon>
    </lineage>
</organism>
<protein>
    <submittedName>
        <fullName evidence="3">Transcriptional regulator</fullName>
    </submittedName>
</protein>
<keyword evidence="4" id="KW-1185">Reference proteome</keyword>
<dbReference type="Gene3D" id="1.10.260.40">
    <property type="entry name" value="lambda repressor-like DNA-binding domains"/>
    <property type="match status" value="1"/>
</dbReference>
<dbReference type="SUPFAM" id="SSF47413">
    <property type="entry name" value="lambda repressor-like DNA-binding domains"/>
    <property type="match status" value="1"/>
</dbReference>
<comment type="caution">
    <text evidence="3">The sequence shown here is derived from an EMBL/GenBank/DDBJ whole genome shotgun (WGS) entry which is preliminary data.</text>
</comment>
<dbReference type="SMART" id="SM00530">
    <property type="entry name" value="HTH_XRE"/>
    <property type="match status" value="1"/>
</dbReference>
<reference evidence="3 4" key="1">
    <citation type="submission" date="2016-12" db="EMBL/GenBank/DDBJ databases">
        <title>Genome Mining:The Detection of Biosynthetic Gene Clusters to Aid in the Expression of Curamycin A produced by Streptomyces sp. strain CZA14.</title>
        <authorList>
            <person name="Durrell K.A."/>
            <person name="Kirby B.M."/>
            <person name="Khan W."/>
            <person name="Mthethwa T."/>
            <person name="Le Roes-Hill M."/>
        </authorList>
    </citation>
    <scope>NUCLEOTIDE SEQUENCE [LARGE SCALE GENOMIC DNA]</scope>
    <source>
        <strain evidence="3 4">CZA14</strain>
    </source>
</reference>
<feature type="region of interest" description="Disordered" evidence="1">
    <location>
        <begin position="281"/>
        <end position="303"/>
    </location>
</feature>
<dbReference type="EMBL" id="MRYD01000265">
    <property type="protein sequence ID" value="OSZ56692.1"/>
    <property type="molecule type" value="Genomic_DNA"/>
</dbReference>
<dbReference type="PROSITE" id="PS50943">
    <property type="entry name" value="HTH_CROC1"/>
    <property type="match status" value="1"/>
</dbReference>
<dbReference type="PANTHER" id="PTHR35010:SF2">
    <property type="entry name" value="BLL4672 PROTEIN"/>
    <property type="match status" value="1"/>
</dbReference>
<sequence>MDGKTRLGDFLQTRRSQLRPEDIGVPTYGERRRVPGLRREELALLAGVSTSYYTRLEQGQSLSASPEVLDAIARALRLDESERRYLHDLARVDRRRPRSRRPAPERVPEATRQFLDVLGDIPAIVLGRRSDVLAWNRLGHALFAGHLDFGAPDRPAQRPNMARQVFLDGHVRDLYADWPSKARAVVGNLRLVAAQHPEDAALHALLGELSATSAEFASMWADHRVKACTVTDYEMRHPLVGPMTVKQQAMSSGRGPVVVVATTEAGSASRAALALLAQATGESVARADPPSEAARSRSRAGKD</sequence>
<dbReference type="InterPro" id="IPR010982">
    <property type="entry name" value="Lambda_DNA-bd_dom_sf"/>
</dbReference>
<dbReference type="InterPro" id="IPR041413">
    <property type="entry name" value="MLTR_LBD"/>
</dbReference>
<feature type="domain" description="HTH cro/C1-type" evidence="2">
    <location>
        <begin position="36"/>
        <end position="83"/>
    </location>
</feature>
<evidence type="ECO:0000313" key="4">
    <source>
        <dbReference type="Proteomes" id="UP000194266"/>
    </source>
</evidence>
<dbReference type="InterPro" id="IPR001387">
    <property type="entry name" value="Cro/C1-type_HTH"/>
</dbReference>
<evidence type="ECO:0000259" key="2">
    <source>
        <dbReference type="PROSITE" id="PS50943"/>
    </source>
</evidence>
<name>A0ABX3YAF9_9ACTN</name>